<gene>
    <name evidence="1" type="ORF">DT23_05555</name>
</gene>
<accession>A0A074K7K3</accession>
<dbReference type="AlphaFoldDB" id="A0A074K7K3"/>
<comment type="caution">
    <text evidence="1">The sequence shown here is derived from an EMBL/GenBank/DDBJ whole genome shotgun (WGS) entry which is preliminary data.</text>
</comment>
<dbReference type="OrthoDB" id="9809385at2"/>
<dbReference type="EMBL" id="AUNB01000040">
    <property type="protein sequence ID" value="KEO57537.1"/>
    <property type="molecule type" value="Genomic_DNA"/>
</dbReference>
<proteinExistence type="predicted"/>
<dbReference type="PANTHER" id="PTHR30438">
    <property type="entry name" value="36 KDA ANTIGEN-RELATED"/>
    <property type="match status" value="1"/>
</dbReference>
<reference evidence="1 2" key="1">
    <citation type="journal article" date="2015" name="Antonie Van Leeuwenhoek">
        <title>Thioclava indica sp. nov., isolated from surface seawater of the Indian Ocean.</title>
        <authorList>
            <person name="Liu Y."/>
            <person name="Lai Q."/>
            <person name="Du J."/>
            <person name="Xu H."/>
            <person name="Jiang L."/>
            <person name="Shao Z."/>
        </authorList>
    </citation>
    <scope>NUCLEOTIDE SEQUENCE [LARGE SCALE GENOMIC DNA]</scope>
    <source>
        <strain evidence="1 2">DT23-4</strain>
    </source>
</reference>
<dbReference type="GO" id="GO:0005886">
    <property type="term" value="C:plasma membrane"/>
    <property type="evidence" value="ECO:0007669"/>
    <property type="project" value="TreeGrafter"/>
</dbReference>
<evidence type="ECO:0000313" key="1">
    <source>
        <dbReference type="EMBL" id="KEO57537.1"/>
    </source>
</evidence>
<protein>
    <submittedName>
        <fullName evidence="1">Uncharacterized protein</fullName>
    </submittedName>
</protein>
<keyword evidence="2" id="KW-1185">Reference proteome</keyword>
<dbReference type="SUPFAM" id="SSF111369">
    <property type="entry name" value="HlyD-like secretion proteins"/>
    <property type="match status" value="2"/>
</dbReference>
<organism evidence="1 2">
    <name type="scientific">Thioclava indica</name>
    <dbReference type="NCBI Taxonomy" id="1353528"/>
    <lineage>
        <taxon>Bacteria</taxon>
        <taxon>Pseudomonadati</taxon>
        <taxon>Pseudomonadota</taxon>
        <taxon>Alphaproteobacteria</taxon>
        <taxon>Rhodobacterales</taxon>
        <taxon>Paracoccaceae</taxon>
        <taxon>Thioclava</taxon>
    </lineage>
</organism>
<dbReference type="RefSeq" id="WP_038131763.1">
    <property type="nucleotide sequence ID" value="NZ_AUNB01000040.1"/>
</dbReference>
<sequence length="316" mass="32670">MSAFVDWVAAIAAAVIPGWGGDGAPHYNGYAEGDYVYAAPAAAGRIAQIAVTEGGQVKKGDLLFRLEDTQQVAALNAAKANAAVAQANLDNLSTGSRAPEIDVVRATLDQARADQTLAASTLARSKQLRASGAVSQAKVDVDQASYDSASAHVAQLEAQLKVAELPARDAQRIAAEASHTAALAQEAGAKSALKDRTVDAPAGGLVDKVYYDLGEVAGAGAPVVAILPPDALKALFFVPEPDRAQIKLGEVFDVSCTGCASGITAKVTRMASSPQYTPPIIYSREESARLVFRVEARVLNPQGLLPGQPVTLSAKP</sequence>
<dbReference type="Gene3D" id="2.40.50.100">
    <property type="match status" value="1"/>
</dbReference>
<name>A0A074K7K3_9RHOB</name>
<evidence type="ECO:0000313" key="2">
    <source>
        <dbReference type="Proteomes" id="UP000027471"/>
    </source>
</evidence>
<dbReference type="Gene3D" id="2.40.30.170">
    <property type="match status" value="1"/>
</dbReference>
<dbReference type="STRING" id="1353528.DT23_05555"/>
<dbReference type="Proteomes" id="UP000027471">
    <property type="component" value="Unassembled WGS sequence"/>
</dbReference>
<dbReference type="PANTHER" id="PTHR30438:SF2">
    <property type="entry name" value="MEMBRANE PROTEIN"/>
    <property type="match status" value="1"/>
</dbReference>
<dbReference type="Gene3D" id="1.10.287.470">
    <property type="entry name" value="Helix hairpin bin"/>
    <property type="match status" value="2"/>
</dbReference>
<dbReference type="eggNOG" id="COG0845">
    <property type="taxonomic scope" value="Bacteria"/>
</dbReference>